<dbReference type="SUPFAM" id="SSF103473">
    <property type="entry name" value="MFS general substrate transporter"/>
    <property type="match status" value="1"/>
</dbReference>
<reference evidence="2" key="1">
    <citation type="submission" date="2020-11" db="EMBL/GenBank/DDBJ databases">
        <authorList>
            <person name="Whiteford S."/>
        </authorList>
    </citation>
    <scope>NUCLEOTIDE SEQUENCE</scope>
</reference>
<dbReference type="GO" id="GO:0008028">
    <property type="term" value="F:monocarboxylic acid transmembrane transporter activity"/>
    <property type="evidence" value="ECO:0007669"/>
    <property type="project" value="TreeGrafter"/>
</dbReference>
<evidence type="ECO:0000313" key="2">
    <source>
        <dbReference type="EMBL" id="CAG9091044.1"/>
    </source>
</evidence>
<dbReference type="Pfam" id="PF07690">
    <property type="entry name" value="MFS_1"/>
    <property type="match status" value="1"/>
</dbReference>
<dbReference type="Gene3D" id="1.20.1250.20">
    <property type="entry name" value="MFS general substrate transporter like domains"/>
    <property type="match status" value="1"/>
</dbReference>
<gene>
    <name evidence="2" type="ORF">PLXY2_LOCUS702</name>
</gene>
<dbReference type="InterPro" id="IPR020846">
    <property type="entry name" value="MFS_dom"/>
</dbReference>
<evidence type="ECO:0000313" key="3">
    <source>
        <dbReference type="Proteomes" id="UP000653454"/>
    </source>
</evidence>
<accession>A0A8S4D6Y8</accession>
<dbReference type="InterPro" id="IPR050327">
    <property type="entry name" value="Proton-linked_MCT"/>
</dbReference>
<protein>
    <submittedName>
        <fullName evidence="2">(diamondback moth) hypothetical protein</fullName>
    </submittedName>
</protein>
<keyword evidence="3" id="KW-1185">Reference proteome</keyword>
<dbReference type="EMBL" id="CAJHNJ030000002">
    <property type="protein sequence ID" value="CAG9091044.1"/>
    <property type="molecule type" value="Genomic_DNA"/>
</dbReference>
<comment type="caution">
    <text evidence="2">The sequence shown here is derived from an EMBL/GenBank/DDBJ whole genome shotgun (WGS) entry which is preliminary data.</text>
</comment>
<comment type="subcellular location">
    <subcellularLocation>
        <location evidence="1">Membrane</location>
        <topology evidence="1">Multi-pass membrane protein</topology>
    </subcellularLocation>
</comment>
<dbReference type="AlphaFoldDB" id="A0A8S4D6Y8"/>
<organism evidence="2 3">
    <name type="scientific">Plutella xylostella</name>
    <name type="common">Diamondback moth</name>
    <name type="synonym">Plutella maculipennis</name>
    <dbReference type="NCBI Taxonomy" id="51655"/>
    <lineage>
        <taxon>Eukaryota</taxon>
        <taxon>Metazoa</taxon>
        <taxon>Ecdysozoa</taxon>
        <taxon>Arthropoda</taxon>
        <taxon>Hexapoda</taxon>
        <taxon>Insecta</taxon>
        <taxon>Pterygota</taxon>
        <taxon>Neoptera</taxon>
        <taxon>Endopterygota</taxon>
        <taxon>Lepidoptera</taxon>
        <taxon>Glossata</taxon>
        <taxon>Ditrysia</taxon>
        <taxon>Yponomeutoidea</taxon>
        <taxon>Plutellidae</taxon>
        <taxon>Plutella</taxon>
    </lineage>
</organism>
<dbReference type="PANTHER" id="PTHR11360:SF237">
    <property type="entry name" value="MONOCARBOXYLATE TRANSPORTER 12-B-LIKE PROTEIN"/>
    <property type="match status" value="1"/>
</dbReference>
<dbReference type="OrthoDB" id="2213137at2759"/>
<evidence type="ECO:0000256" key="1">
    <source>
        <dbReference type="ARBA" id="ARBA00004141"/>
    </source>
</evidence>
<dbReference type="InterPro" id="IPR011701">
    <property type="entry name" value="MFS"/>
</dbReference>
<dbReference type="PROSITE" id="PS50850">
    <property type="entry name" value="MFS"/>
    <property type="match status" value="1"/>
</dbReference>
<dbReference type="InterPro" id="IPR036259">
    <property type="entry name" value="MFS_trans_sf"/>
</dbReference>
<dbReference type="Proteomes" id="UP000653454">
    <property type="component" value="Unassembled WGS sequence"/>
</dbReference>
<dbReference type="GO" id="GO:0016020">
    <property type="term" value="C:membrane"/>
    <property type="evidence" value="ECO:0007669"/>
    <property type="project" value="UniProtKB-SubCell"/>
</dbReference>
<dbReference type="PANTHER" id="PTHR11360">
    <property type="entry name" value="MONOCARBOXYLATE TRANSPORTER"/>
    <property type="match status" value="1"/>
</dbReference>
<name>A0A8S4D6Y8_PLUXY</name>
<proteinExistence type="predicted"/>
<sequence length="548" mass="60274">MKRTVPKKVPPDGGYGWVVTFAYALNNVVVLPLIAGFGLVFQEAFEETNLTATQGTLVIILNHGIGMLLSFFGGPLLSRFGYRKVAVVGAMLVSSGMILTAFANSFWVFILSFSIINSMGIAAVMAAFTLAINSFFKEKRGRAIGVGMSITGLGAIYMPLLMGLLMDTYGWRNAVLILGAICLHSLLAATLLRPAKWYLKDPPISEEMVPLNKEENVELINSSMTALSTKENGIPSLAALEASMENGISLDKSASLNALASIGSIEERNAMSQPDLSKPLPEQPNPEAQIKWWESQEINLGSSINIFKEKNGMKKRDIVKEAESKNEDDKEASPSLFQKFVAFFDLTLLTDPIFVNILCGLSIAACVETNFSLLFPIIMKDLMHFETADIAKIMAVIGFSDTLFRLVAPFIGEWCHKPPRVMYMIALLMIVFTRTIMLFTSTFMGMLFVAVAIGITKGVRTVYMNIVIPTYVPLERLPFASGIQMLVNGITIISIGSLLGRIREVSGSYVMPIIVLNIVSLITVILWCGEFLYFRWTKTPVKETMTSK</sequence>